<dbReference type="EMBL" id="CADCWN010000161">
    <property type="protein sequence ID" value="CAA9571681.1"/>
    <property type="molecule type" value="Genomic_DNA"/>
</dbReference>
<dbReference type="AlphaFoldDB" id="A0A6J4VCG8"/>
<proteinExistence type="predicted"/>
<organism evidence="2">
    <name type="scientific">uncultured Thermomicrobiales bacterium</name>
    <dbReference type="NCBI Taxonomy" id="1645740"/>
    <lineage>
        <taxon>Bacteria</taxon>
        <taxon>Pseudomonadati</taxon>
        <taxon>Thermomicrobiota</taxon>
        <taxon>Thermomicrobia</taxon>
        <taxon>Thermomicrobiales</taxon>
        <taxon>environmental samples</taxon>
    </lineage>
</organism>
<sequence>MIEEGFVGDGADGGQRRMSGGDGRERSGRWWDHRADVAESPPIPPVVRWRGSAHEYDFGPQESPPERTPKARWRESAHEYDFGGEW</sequence>
<reference evidence="2" key="1">
    <citation type="submission" date="2020-02" db="EMBL/GenBank/DDBJ databases">
        <authorList>
            <person name="Meier V. D."/>
        </authorList>
    </citation>
    <scope>NUCLEOTIDE SEQUENCE</scope>
    <source>
        <strain evidence="2">AVDCRST_MAG18</strain>
    </source>
</reference>
<gene>
    <name evidence="2" type="ORF">AVDCRST_MAG18-2050</name>
</gene>
<evidence type="ECO:0000313" key="2">
    <source>
        <dbReference type="EMBL" id="CAA9571681.1"/>
    </source>
</evidence>
<feature type="region of interest" description="Disordered" evidence="1">
    <location>
        <begin position="1"/>
        <end position="86"/>
    </location>
</feature>
<accession>A0A6J4VCG8</accession>
<name>A0A6J4VCG8_9BACT</name>
<evidence type="ECO:0000256" key="1">
    <source>
        <dbReference type="SAM" id="MobiDB-lite"/>
    </source>
</evidence>
<feature type="compositionally biased region" description="Basic and acidic residues" evidence="1">
    <location>
        <begin position="64"/>
        <end position="86"/>
    </location>
</feature>
<feature type="compositionally biased region" description="Basic and acidic residues" evidence="1">
    <location>
        <begin position="22"/>
        <end position="37"/>
    </location>
</feature>
<protein>
    <submittedName>
        <fullName evidence="2">Uncharacterized protein</fullName>
    </submittedName>
</protein>